<keyword evidence="1" id="KW-1133">Transmembrane helix</keyword>
<dbReference type="PATRIC" id="fig|1423740.3.peg.2053"/>
<feature type="transmembrane region" description="Helical" evidence="1">
    <location>
        <begin position="7"/>
        <end position="29"/>
    </location>
</feature>
<sequence length="53" mass="5845">MYGGDRLLAYLLAHLYSVFPVCTGVILSISSETRLLQGVPRVYGGDPDERVFV</sequence>
<gene>
    <name evidence="2" type="ORF">FC36_GL001893</name>
</gene>
<organism evidence="2 3">
    <name type="scientific">Ligilactobacillus equi DSM 15833 = JCM 10991</name>
    <dbReference type="NCBI Taxonomy" id="1423740"/>
    <lineage>
        <taxon>Bacteria</taxon>
        <taxon>Bacillati</taxon>
        <taxon>Bacillota</taxon>
        <taxon>Bacilli</taxon>
        <taxon>Lactobacillales</taxon>
        <taxon>Lactobacillaceae</taxon>
        <taxon>Ligilactobacillus</taxon>
    </lineage>
</organism>
<keyword evidence="1" id="KW-0472">Membrane</keyword>
<protein>
    <submittedName>
        <fullName evidence="2">Uncharacterized protein</fullName>
    </submittedName>
</protein>
<dbReference type="Proteomes" id="UP000051048">
    <property type="component" value="Unassembled WGS sequence"/>
</dbReference>
<proteinExistence type="predicted"/>
<dbReference type="STRING" id="1423740.FC36_GL001893"/>
<name>A0A0R1TCA1_9LACO</name>
<evidence type="ECO:0000313" key="2">
    <source>
        <dbReference type="EMBL" id="KRL76650.1"/>
    </source>
</evidence>
<comment type="caution">
    <text evidence="2">The sequence shown here is derived from an EMBL/GenBank/DDBJ whole genome shotgun (WGS) entry which is preliminary data.</text>
</comment>
<reference evidence="2 3" key="1">
    <citation type="journal article" date="2015" name="Genome Announc.">
        <title>Expanding the biotechnology potential of lactobacilli through comparative genomics of 213 strains and associated genera.</title>
        <authorList>
            <person name="Sun Z."/>
            <person name="Harris H.M."/>
            <person name="McCann A."/>
            <person name="Guo C."/>
            <person name="Argimon S."/>
            <person name="Zhang W."/>
            <person name="Yang X."/>
            <person name="Jeffery I.B."/>
            <person name="Cooney J.C."/>
            <person name="Kagawa T.F."/>
            <person name="Liu W."/>
            <person name="Song Y."/>
            <person name="Salvetti E."/>
            <person name="Wrobel A."/>
            <person name="Rasinkangas P."/>
            <person name="Parkhill J."/>
            <person name="Rea M.C."/>
            <person name="O'Sullivan O."/>
            <person name="Ritari J."/>
            <person name="Douillard F.P."/>
            <person name="Paul Ross R."/>
            <person name="Yang R."/>
            <person name="Briner A.E."/>
            <person name="Felis G.E."/>
            <person name="de Vos W.M."/>
            <person name="Barrangou R."/>
            <person name="Klaenhammer T.R."/>
            <person name="Caufield P.W."/>
            <person name="Cui Y."/>
            <person name="Zhang H."/>
            <person name="O'Toole P.W."/>
        </authorList>
    </citation>
    <scope>NUCLEOTIDE SEQUENCE [LARGE SCALE GENOMIC DNA]</scope>
    <source>
        <strain evidence="2 3">DSM 15833</strain>
    </source>
</reference>
<dbReference type="EMBL" id="AZFH01000198">
    <property type="protein sequence ID" value="KRL76650.1"/>
    <property type="molecule type" value="Genomic_DNA"/>
</dbReference>
<keyword evidence="1" id="KW-0812">Transmembrane</keyword>
<evidence type="ECO:0000256" key="1">
    <source>
        <dbReference type="SAM" id="Phobius"/>
    </source>
</evidence>
<dbReference type="AlphaFoldDB" id="A0A0R1TCA1"/>
<accession>A0A0R1TCA1</accession>
<evidence type="ECO:0000313" key="3">
    <source>
        <dbReference type="Proteomes" id="UP000051048"/>
    </source>
</evidence>